<proteinExistence type="predicted"/>
<keyword evidence="4 6" id="KW-1133">Transmembrane helix</keyword>
<protein>
    <recommendedName>
        <fullName evidence="7">MrpA C-terminal/MbhD domain-containing protein</fullName>
    </recommendedName>
</protein>
<evidence type="ECO:0000256" key="2">
    <source>
        <dbReference type="ARBA" id="ARBA00022475"/>
    </source>
</evidence>
<dbReference type="AlphaFoldDB" id="A0A1D3L4W3"/>
<dbReference type="NCBIfam" id="NF004923">
    <property type="entry name" value="PRK06280.1"/>
    <property type="match status" value="1"/>
</dbReference>
<keyword evidence="9" id="KW-1185">Reference proteome</keyword>
<evidence type="ECO:0000256" key="5">
    <source>
        <dbReference type="ARBA" id="ARBA00023136"/>
    </source>
</evidence>
<keyword evidence="3 6" id="KW-0812">Transmembrane</keyword>
<reference evidence="8 9" key="1">
    <citation type="submission" date="2016-08" db="EMBL/GenBank/DDBJ databases">
        <authorList>
            <person name="Seilhamer J.J."/>
        </authorList>
    </citation>
    <scope>NUCLEOTIDE SEQUENCE [LARGE SCALE GENOMIC DNA]</scope>
    <source>
        <strain evidence="8">Buetzberg</strain>
    </source>
</reference>
<dbReference type="GO" id="GO:0005886">
    <property type="term" value="C:plasma membrane"/>
    <property type="evidence" value="ECO:0007669"/>
    <property type="project" value="UniProtKB-SubCell"/>
</dbReference>
<evidence type="ECO:0000313" key="8">
    <source>
        <dbReference type="EMBL" id="SCG86657.1"/>
    </source>
</evidence>
<dbReference type="KEGG" id="mcub:MCBB_2114"/>
<keyword evidence="5 6" id="KW-0472">Membrane</keyword>
<feature type="domain" description="MrpA C-terminal/MbhD" evidence="7">
    <location>
        <begin position="9"/>
        <end position="74"/>
    </location>
</feature>
<evidence type="ECO:0000259" key="7">
    <source>
        <dbReference type="Pfam" id="PF13244"/>
    </source>
</evidence>
<evidence type="ECO:0000256" key="6">
    <source>
        <dbReference type="SAM" id="Phobius"/>
    </source>
</evidence>
<sequence>MIEYIFMAVTVLGAIITLMQRDLLKAAILTGIPGVGLALLYQYLQAPDVALTQAIVGSAIVPVFFALAVYRTRRVEE</sequence>
<dbReference type="InterPro" id="IPR025383">
    <property type="entry name" value="MrpA_C/MbhD"/>
</dbReference>
<feature type="transmembrane region" description="Helical" evidence="6">
    <location>
        <begin position="50"/>
        <end position="70"/>
    </location>
</feature>
<name>A0A1D3L4W3_9EURY</name>
<evidence type="ECO:0000256" key="3">
    <source>
        <dbReference type="ARBA" id="ARBA00022692"/>
    </source>
</evidence>
<dbReference type="GeneID" id="30412949"/>
<evidence type="ECO:0000256" key="1">
    <source>
        <dbReference type="ARBA" id="ARBA00004651"/>
    </source>
</evidence>
<comment type="subcellular location">
    <subcellularLocation>
        <location evidence="1">Cell membrane</location>
        <topology evidence="1">Multi-pass membrane protein</topology>
    </subcellularLocation>
</comment>
<keyword evidence="2" id="KW-1003">Cell membrane</keyword>
<dbReference type="InterPro" id="IPR042106">
    <property type="entry name" value="Nuo/plastoQ_OxRdtase_6_NuoJ"/>
</dbReference>
<dbReference type="OrthoDB" id="99605at2157"/>
<gene>
    <name evidence="8" type="ORF">MCBB_2114</name>
</gene>
<dbReference type="Pfam" id="PF13244">
    <property type="entry name" value="MbhD"/>
    <property type="match status" value="1"/>
</dbReference>
<dbReference type="Gene3D" id="1.20.120.1200">
    <property type="entry name" value="NADH-ubiquinone/plastoquinone oxidoreductase chain 6, subunit NuoJ"/>
    <property type="match status" value="1"/>
</dbReference>
<accession>A0A1D3L4W3</accession>
<evidence type="ECO:0000313" key="9">
    <source>
        <dbReference type="Proteomes" id="UP000094707"/>
    </source>
</evidence>
<dbReference type="RefSeq" id="WP_071907700.1">
    <property type="nucleotide sequence ID" value="NZ_LT607756.1"/>
</dbReference>
<dbReference type="Proteomes" id="UP000094707">
    <property type="component" value="Chromosome I"/>
</dbReference>
<dbReference type="EMBL" id="LT607756">
    <property type="protein sequence ID" value="SCG86657.1"/>
    <property type="molecule type" value="Genomic_DNA"/>
</dbReference>
<dbReference type="STRING" id="118062.MCBB_2114"/>
<organism evidence="8 9">
    <name type="scientific">Methanobacterium congolense</name>
    <dbReference type="NCBI Taxonomy" id="118062"/>
    <lineage>
        <taxon>Archaea</taxon>
        <taxon>Methanobacteriati</taxon>
        <taxon>Methanobacteriota</taxon>
        <taxon>Methanomada group</taxon>
        <taxon>Methanobacteria</taxon>
        <taxon>Methanobacteriales</taxon>
        <taxon>Methanobacteriaceae</taxon>
        <taxon>Methanobacterium</taxon>
    </lineage>
</organism>
<evidence type="ECO:0000256" key="4">
    <source>
        <dbReference type="ARBA" id="ARBA00022989"/>
    </source>
</evidence>
<dbReference type="PATRIC" id="fig|129848.4.peg.2161"/>